<evidence type="ECO:0000256" key="1">
    <source>
        <dbReference type="SAM" id="Phobius"/>
    </source>
</evidence>
<proteinExistence type="predicted"/>
<reference evidence="2 3" key="1">
    <citation type="submission" date="2018-04" db="EMBL/GenBank/DDBJ databases">
        <title>The genome of golden apple snail Pomacea canaliculata provides insight into stress tolerance and invasive adaptation.</title>
        <authorList>
            <person name="Liu C."/>
            <person name="Liu B."/>
            <person name="Ren Y."/>
            <person name="Zhang Y."/>
            <person name="Wang H."/>
            <person name="Li S."/>
            <person name="Jiang F."/>
            <person name="Yin L."/>
            <person name="Zhang G."/>
            <person name="Qian W."/>
            <person name="Fan W."/>
        </authorList>
    </citation>
    <scope>NUCLEOTIDE SEQUENCE [LARGE SCALE GENOMIC DNA]</scope>
    <source>
        <strain evidence="2">SZHN2017</strain>
        <tissue evidence="2">Muscle</tissue>
    </source>
</reference>
<sequence length="70" mass="7735">MVDTGVEINDTDKPSFKQQQVGLYDLTPPHPHSQMVSTPLTAMVTTMFTAMVTTMFTAMVTTMFTKLTSC</sequence>
<dbReference type="AlphaFoldDB" id="A0A2T7PWW3"/>
<accession>A0A2T7PWW3</accession>
<keyword evidence="1" id="KW-0812">Transmembrane</keyword>
<evidence type="ECO:0000313" key="3">
    <source>
        <dbReference type="Proteomes" id="UP000245119"/>
    </source>
</evidence>
<feature type="transmembrane region" description="Helical" evidence="1">
    <location>
        <begin position="40"/>
        <end position="64"/>
    </location>
</feature>
<keyword evidence="3" id="KW-1185">Reference proteome</keyword>
<name>A0A2T7PWW3_POMCA</name>
<evidence type="ECO:0000313" key="2">
    <source>
        <dbReference type="EMBL" id="PVD37912.1"/>
    </source>
</evidence>
<dbReference type="EMBL" id="PZQS01000001">
    <property type="protein sequence ID" value="PVD37912.1"/>
    <property type="molecule type" value="Genomic_DNA"/>
</dbReference>
<keyword evidence="1" id="KW-0472">Membrane</keyword>
<comment type="caution">
    <text evidence="2">The sequence shown here is derived from an EMBL/GenBank/DDBJ whole genome shotgun (WGS) entry which is preliminary data.</text>
</comment>
<protein>
    <submittedName>
        <fullName evidence="2">Uncharacterized protein</fullName>
    </submittedName>
</protein>
<dbReference type="Proteomes" id="UP000245119">
    <property type="component" value="Linkage Group LG1"/>
</dbReference>
<organism evidence="2 3">
    <name type="scientific">Pomacea canaliculata</name>
    <name type="common">Golden apple snail</name>
    <dbReference type="NCBI Taxonomy" id="400727"/>
    <lineage>
        <taxon>Eukaryota</taxon>
        <taxon>Metazoa</taxon>
        <taxon>Spiralia</taxon>
        <taxon>Lophotrochozoa</taxon>
        <taxon>Mollusca</taxon>
        <taxon>Gastropoda</taxon>
        <taxon>Caenogastropoda</taxon>
        <taxon>Architaenioglossa</taxon>
        <taxon>Ampullarioidea</taxon>
        <taxon>Ampullariidae</taxon>
        <taxon>Pomacea</taxon>
    </lineage>
</organism>
<keyword evidence="1" id="KW-1133">Transmembrane helix</keyword>
<gene>
    <name evidence="2" type="ORF">C0Q70_00514</name>
</gene>